<feature type="transmembrane region" description="Helical" evidence="1">
    <location>
        <begin position="76"/>
        <end position="96"/>
    </location>
</feature>
<dbReference type="InterPro" id="IPR058581">
    <property type="entry name" value="TM_HPP"/>
</dbReference>
<feature type="transmembrane region" description="Helical" evidence="1">
    <location>
        <begin position="23"/>
        <end position="44"/>
    </location>
</feature>
<name>A0A517P817_9PLAN</name>
<sequence length="190" mass="19817">MAAWLRPFQLTALVRRHDPTRMLALFGLINGGASVGLVAILAHATRSPFLFPSLGPTAFLLFYEPTAAASSPRNALLGHLVGAVAGWLSLAAFGLLDAAPALRAGVSWAYAGAAALSLGSTSAIMILLRAPHPPAGATTLIVSLGLMPHLWQIPVLLAAVFLLLVQAFVINRLAGLPYPLWTAPESPEST</sequence>
<dbReference type="Pfam" id="PF04982">
    <property type="entry name" value="TM_HPP"/>
    <property type="match status" value="1"/>
</dbReference>
<evidence type="ECO:0000256" key="1">
    <source>
        <dbReference type="SAM" id="Phobius"/>
    </source>
</evidence>
<dbReference type="PANTHER" id="PTHR33741:SF5">
    <property type="entry name" value="TRANSMEMBRANE PROTEIN DDB_G0269096-RELATED"/>
    <property type="match status" value="1"/>
</dbReference>
<feature type="domain" description="HPP transmembrane region" evidence="2">
    <location>
        <begin position="23"/>
        <end position="179"/>
    </location>
</feature>
<feature type="transmembrane region" description="Helical" evidence="1">
    <location>
        <begin position="108"/>
        <end position="130"/>
    </location>
</feature>
<gene>
    <name evidence="3" type="ORF">CA12_16030</name>
</gene>
<evidence type="ECO:0000313" key="3">
    <source>
        <dbReference type="EMBL" id="QDT15518.1"/>
    </source>
</evidence>
<dbReference type="RefSeq" id="WP_207622175.1">
    <property type="nucleotide sequence ID" value="NZ_CP036265.1"/>
</dbReference>
<evidence type="ECO:0000259" key="2">
    <source>
        <dbReference type="Pfam" id="PF04982"/>
    </source>
</evidence>
<protein>
    <submittedName>
        <fullName evidence="3">HPP family protein</fullName>
    </submittedName>
</protein>
<dbReference type="InterPro" id="IPR007065">
    <property type="entry name" value="HPP"/>
</dbReference>
<keyword evidence="1" id="KW-1133">Transmembrane helix</keyword>
<dbReference type="KEGG" id="acaf:CA12_16030"/>
<dbReference type="AlphaFoldDB" id="A0A517P817"/>
<keyword evidence="4" id="KW-1185">Reference proteome</keyword>
<proteinExistence type="predicted"/>
<dbReference type="Proteomes" id="UP000318741">
    <property type="component" value="Chromosome"/>
</dbReference>
<keyword evidence="1" id="KW-0812">Transmembrane</keyword>
<organism evidence="3 4">
    <name type="scientific">Alienimonas californiensis</name>
    <dbReference type="NCBI Taxonomy" id="2527989"/>
    <lineage>
        <taxon>Bacteria</taxon>
        <taxon>Pseudomonadati</taxon>
        <taxon>Planctomycetota</taxon>
        <taxon>Planctomycetia</taxon>
        <taxon>Planctomycetales</taxon>
        <taxon>Planctomycetaceae</taxon>
        <taxon>Alienimonas</taxon>
    </lineage>
</organism>
<accession>A0A517P817</accession>
<evidence type="ECO:0000313" key="4">
    <source>
        <dbReference type="Proteomes" id="UP000318741"/>
    </source>
</evidence>
<keyword evidence="1" id="KW-0472">Membrane</keyword>
<dbReference type="PANTHER" id="PTHR33741">
    <property type="entry name" value="TRANSMEMBRANE PROTEIN DDB_G0269096-RELATED"/>
    <property type="match status" value="1"/>
</dbReference>
<feature type="transmembrane region" description="Helical" evidence="1">
    <location>
        <begin position="150"/>
        <end position="170"/>
    </location>
</feature>
<dbReference type="EMBL" id="CP036265">
    <property type="protein sequence ID" value="QDT15518.1"/>
    <property type="molecule type" value="Genomic_DNA"/>
</dbReference>
<reference evidence="3 4" key="1">
    <citation type="submission" date="2019-02" db="EMBL/GenBank/DDBJ databases">
        <title>Deep-cultivation of Planctomycetes and their phenomic and genomic characterization uncovers novel biology.</title>
        <authorList>
            <person name="Wiegand S."/>
            <person name="Jogler M."/>
            <person name="Boedeker C."/>
            <person name="Pinto D."/>
            <person name="Vollmers J."/>
            <person name="Rivas-Marin E."/>
            <person name="Kohn T."/>
            <person name="Peeters S.H."/>
            <person name="Heuer A."/>
            <person name="Rast P."/>
            <person name="Oberbeckmann S."/>
            <person name="Bunk B."/>
            <person name="Jeske O."/>
            <person name="Meyerdierks A."/>
            <person name="Storesund J.E."/>
            <person name="Kallscheuer N."/>
            <person name="Luecker S."/>
            <person name="Lage O.M."/>
            <person name="Pohl T."/>
            <person name="Merkel B.J."/>
            <person name="Hornburger P."/>
            <person name="Mueller R.-W."/>
            <person name="Bruemmer F."/>
            <person name="Labrenz M."/>
            <person name="Spormann A.M."/>
            <person name="Op den Camp H."/>
            <person name="Overmann J."/>
            <person name="Amann R."/>
            <person name="Jetten M.S.M."/>
            <person name="Mascher T."/>
            <person name="Medema M.H."/>
            <person name="Devos D.P."/>
            <person name="Kaster A.-K."/>
            <person name="Ovreas L."/>
            <person name="Rohde M."/>
            <person name="Galperin M.Y."/>
            <person name="Jogler C."/>
        </authorList>
    </citation>
    <scope>NUCLEOTIDE SEQUENCE [LARGE SCALE GENOMIC DNA]</scope>
    <source>
        <strain evidence="3 4">CA12</strain>
    </source>
</reference>